<evidence type="ECO:0000256" key="7">
    <source>
        <dbReference type="ARBA" id="ARBA00025767"/>
    </source>
</evidence>
<comment type="subcellular location">
    <subcellularLocation>
        <location evidence="1">Nucleus</location>
        <location evidence="1">Nucleolus</location>
    </subcellularLocation>
</comment>
<dbReference type="Proteomes" id="UP001209570">
    <property type="component" value="Unassembled WGS sequence"/>
</dbReference>
<evidence type="ECO:0000256" key="10">
    <source>
        <dbReference type="SAM" id="MobiDB-lite"/>
    </source>
</evidence>
<keyword evidence="12" id="KW-1185">Reference proteome</keyword>
<evidence type="ECO:0000256" key="8">
    <source>
        <dbReference type="ARBA" id="ARBA00074442"/>
    </source>
</evidence>
<dbReference type="InterPro" id="IPR036322">
    <property type="entry name" value="WD40_repeat_dom_sf"/>
</dbReference>
<gene>
    <name evidence="11" type="ORF">P43SY_009624</name>
</gene>
<keyword evidence="2" id="KW-0698">rRNA processing</keyword>
<proteinExistence type="inferred from homology"/>
<dbReference type="GO" id="GO:0034388">
    <property type="term" value="C:Pwp2p-containing subcomplex of 90S preribosome"/>
    <property type="evidence" value="ECO:0007669"/>
    <property type="project" value="TreeGrafter"/>
</dbReference>
<dbReference type="SMART" id="SM00320">
    <property type="entry name" value="WD40"/>
    <property type="match status" value="5"/>
</dbReference>
<dbReference type="GO" id="GO:0032040">
    <property type="term" value="C:small-subunit processome"/>
    <property type="evidence" value="ECO:0007669"/>
    <property type="project" value="TreeGrafter"/>
</dbReference>
<dbReference type="PROSITE" id="PS50082">
    <property type="entry name" value="WD_REPEATS_2"/>
    <property type="match status" value="1"/>
</dbReference>
<feature type="compositionally biased region" description="Basic and acidic residues" evidence="10">
    <location>
        <begin position="1"/>
        <end position="13"/>
    </location>
</feature>
<evidence type="ECO:0000256" key="2">
    <source>
        <dbReference type="ARBA" id="ARBA00022552"/>
    </source>
</evidence>
<evidence type="ECO:0000313" key="11">
    <source>
        <dbReference type="EMBL" id="KAJ0405575.1"/>
    </source>
</evidence>
<dbReference type="SUPFAM" id="SSF50978">
    <property type="entry name" value="WD40 repeat-like"/>
    <property type="match status" value="1"/>
</dbReference>
<protein>
    <recommendedName>
        <fullName evidence="8">U3 small nucleolar RNA-associated protein 18 homolog</fullName>
    </recommendedName>
</protein>
<evidence type="ECO:0000256" key="3">
    <source>
        <dbReference type="ARBA" id="ARBA00022553"/>
    </source>
</evidence>
<evidence type="ECO:0000256" key="9">
    <source>
        <dbReference type="PROSITE-ProRule" id="PRU00221"/>
    </source>
</evidence>
<dbReference type="PANTHER" id="PTHR18359:SF0">
    <property type="entry name" value="U3 SMALL NUCLEOLAR RNA-ASSOCIATED PROTEIN 18 HOMOLOG"/>
    <property type="match status" value="1"/>
</dbReference>
<dbReference type="AlphaFoldDB" id="A0AAD5M889"/>
<keyword evidence="4 9" id="KW-0853">WD repeat</keyword>
<dbReference type="FunFam" id="2.130.10.10:FF:000121">
    <property type="entry name" value="U3 small nucleolar RNA-associated protein 18 homolog"/>
    <property type="match status" value="1"/>
</dbReference>
<dbReference type="GO" id="GO:0006364">
    <property type="term" value="P:rRNA processing"/>
    <property type="evidence" value="ECO:0007669"/>
    <property type="project" value="UniProtKB-KW"/>
</dbReference>
<dbReference type="InterPro" id="IPR015943">
    <property type="entry name" value="WD40/YVTN_repeat-like_dom_sf"/>
</dbReference>
<reference evidence="11" key="1">
    <citation type="submission" date="2021-12" db="EMBL/GenBank/DDBJ databases">
        <title>Prjna785345.</title>
        <authorList>
            <person name="Rujirawat T."/>
            <person name="Krajaejun T."/>
        </authorList>
    </citation>
    <scope>NUCLEOTIDE SEQUENCE</scope>
    <source>
        <strain evidence="11">Pi057C3</strain>
    </source>
</reference>
<keyword evidence="6" id="KW-0539">Nucleus</keyword>
<evidence type="ECO:0000256" key="5">
    <source>
        <dbReference type="ARBA" id="ARBA00022737"/>
    </source>
</evidence>
<comment type="similarity">
    <text evidence="7">Belongs to the WD repeat UTP18 family.</text>
</comment>
<evidence type="ECO:0000313" key="12">
    <source>
        <dbReference type="Proteomes" id="UP001209570"/>
    </source>
</evidence>
<organism evidence="11 12">
    <name type="scientific">Pythium insidiosum</name>
    <name type="common">Pythiosis disease agent</name>
    <dbReference type="NCBI Taxonomy" id="114742"/>
    <lineage>
        <taxon>Eukaryota</taxon>
        <taxon>Sar</taxon>
        <taxon>Stramenopiles</taxon>
        <taxon>Oomycota</taxon>
        <taxon>Peronosporomycetes</taxon>
        <taxon>Pythiales</taxon>
        <taxon>Pythiaceae</taxon>
        <taxon>Pythium</taxon>
    </lineage>
</organism>
<dbReference type="InterPro" id="IPR045161">
    <property type="entry name" value="Utp18"/>
</dbReference>
<evidence type="ECO:0000256" key="4">
    <source>
        <dbReference type="ARBA" id="ARBA00022574"/>
    </source>
</evidence>
<evidence type="ECO:0000256" key="6">
    <source>
        <dbReference type="ARBA" id="ARBA00023242"/>
    </source>
</evidence>
<name>A0AAD5M889_PYTIN</name>
<keyword evidence="3" id="KW-0597">Phosphoprotein</keyword>
<dbReference type="Pfam" id="PF00400">
    <property type="entry name" value="WD40"/>
    <property type="match status" value="2"/>
</dbReference>
<feature type="repeat" description="WD" evidence="9">
    <location>
        <begin position="300"/>
        <end position="341"/>
    </location>
</feature>
<dbReference type="PANTHER" id="PTHR18359">
    <property type="entry name" value="WD-REPEAT PROTEIN-RELATED"/>
    <property type="match status" value="1"/>
</dbReference>
<evidence type="ECO:0000256" key="1">
    <source>
        <dbReference type="ARBA" id="ARBA00004604"/>
    </source>
</evidence>
<accession>A0AAD5M889</accession>
<dbReference type="EMBL" id="JAKCXM010000043">
    <property type="protein sequence ID" value="KAJ0405575.1"/>
    <property type="molecule type" value="Genomic_DNA"/>
</dbReference>
<feature type="region of interest" description="Disordered" evidence="10">
    <location>
        <begin position="1"/>
        <end position="55"/>
    </location>
</feature>
<dbReference type="InterPro" id="IPR001680">
    <property type="entry name" value="WD40_rpt"/>
</dbReference>
<sequence>MGKRNGATEKKDASAPTPDETRLVGQLFAPVDGVTDSSSNSAPGGGKRKQLSKLKPAWVDEDDGEVEVTLDDERRLRKLRKTEEETVDGHELQQRLKKQFQSGHGSVAWADPKNFLQSQRDGDILSDSEDEEAIGTDSVIRSTGKLLASGHDILPQGTLEVCRMKDANQHAPSNAVIQSVEFHPNGQLLLTAGLDKTLHIFQVDGTTNARVENVFVKDLPIVNAKYTVGGSRIVLSGPRSYFFSYDIEAGHISKIPGISGRKERKLERFVASKSGDMLAFLGSDGYMSLLSGRSYETIGHMKMNGDVRSATFCENDRYLLSTGSDGQVYKWDVRTRKCVFRHDDEGSLGNFSIAASTDGKYYATGSTSGVVNVYNNAGLTANSKPRKALMQLTTQVDDLKFNADSQILAMASRDSRDALKLVHLPSFTVFANWPSSRTPLHYVSAMDFSPNSGYFAVGNARGRVLLYRLTHYGST</sequence>
<comment type="caution">
    <text evidence="11">The sequence shown here is derived from an EMBL/GenBank/DDBJ whole genome shotgun (WGS) entry which is preliminary data.</text>
</comment>
<keyword evidence="5" id="KW-0677">Repeat</keyword>
<dbReference type="Gene3D" id="2.130.10.10">
    <property type="entry name" value="YVTN repeat-like/Quinoprotein amine dehydrogenase"/>
    <property type="match status" value="1"/>
</dbReference>